<dbReference type="PROSITE" id="PS50221">
    <property type="entry name" value="GAIN_B"/>
    <property type="match status" value="1"/>
</dbReference>
<name>A0A3S2TUZ8_ORYJA</name>
<keyword evidence="3 9" id="KW-0812">Transmembrane</keyword>
<dbReference type="InterPro" id="IPR017981">
    <property type="entry name" value="GPCR_2-like_7TM"/>
</dbReference>
<evidence type="ECO:0000256" key="9">
    <source>
        <dbReference type="SAM" id="Phobius"/>
    </source>
</evidence>
<feature type="domain" description="GAIN-B" evidence="10">
    <location>
        <begin position="982"/>
        <end position="1129"/>
    </location>
</feature>
<feature type="domain" description="G-protein coupled receptors family 2 profile 2" evidence="11">
    <location>
        <begin position="1133"/>
        <end position="1388"/>
    </location>
</feature>
<feature type="transmembrane region" description="Helical" evidence="9">
    <location>
        <begin position="1246"/>
        <end position="1270"/>
    </location>
</feature>
<gene>
    <name evidence="12" type="ORF">OJAV_G00230680</name>
</gene>
<evidence type="ECO:0000256" key="1">
    <source>
        <dbReference type="ARBA" id="ARBA00004141"/>
    </source>
</evidence>
<dbReference type="SMART" id="SM00303">
    <property type="entry name" value="GPS"/>
    <property type="match status" value="1"/>
</dbReference>
<feature type="region of interest" description="Disordered" evidence="8">
    <location>
        <begin position="525"/>
        <end position="545"/>
    </location>
</feature>
<dbReference type="PRINTS" id="PR00249">
    <property type="entry name" value="GPCRSECRETIN"/>
</dbReference>
<evidence type="ECO:0000256" key="8">
    <source>
        <dbReference type="SAM" id="MobiDB-lite"/>
    </source>
</evidence>
<reference evidence="12 13" key="2">
    <citation type="submission" date="2019-01" db="EMBL/GenBank/DDBJ databases">
        <title>A chromosome length genome reference of the Java medaka (oryzias javanicus).</title>
        <authorList>
            <person name="Herpin A."/>
            <person name="Takehana Y."/>
            <person name="Naruse K."/>
            <person name="Ansai S."/>
            <person name="Kawaguchi M."/>
        </authorList>
    </citation>
    <scope>NUCLEOTIDE SEQUENCE [LARGE SCALE GENOMIC DNA]</scope>
    <source>
        <strain evidence="12">RS831</strain>
        <tissue evidence="12">Whole body</tissue>
    </source>
</reference>
<evidence type="ECO:0000259" key="11">
    <source>
        <dbReference type="PROSITE" id="PS50261"/>
    </source>
</evidence>
<feature type="transmembrane region" description="Helical" evidence="9">
    <location>
        <begin position="1290"/>
        <end position="1314"/>
    </location>
</feature>
<keyword evidence="7" id="KW-0325">Glycoprotein</keyword>
<protein>
    <recommendedName>
        <fullName evidence="14">GPS domain-containing protein</fullName>
    </recommendedName>
</protein>
<feature type="transmembrane region" description="Helical" evidence="9">
    <location>
        <begin position="1215"/>
        <end position="1234"/>
    </location>
</feature>
<dbReference type="Pfam" id="PF25387">
    <property type="entry name" value="ADGRF3_N"/>
    <property type="match status" value="1"/>
</dbReference>
<dbReference type="Gene3D" id="2.60.220.50">
    <property type="match status" value="1"/>
</dbReference>
<sequence>MFLQKVLSLISSKLQRNLFQRQKKNNKRMASWFAVTVLLMLSYQNCAHTETSVLKEEKNNNTSNLDLTGPNLGISWRHCLGFSSPDEESTFVSPCCQSFPSLSTRHEDTSMALAADTSCSKVRETVNVCLLNEACETGQENPVLKQVQMLLEQSKALNSTILPAFLKKLRTLTVDFSKEVTGSPPTIEAIVMILNNVAASALLINKDYMEDILFTTDVLTREEAKMSWIFLNRNINMNNRTHKIYPTNKGIHIASTLLLSLQGVFLLIFGVLPDKKVKQTLVRRWERRMFRARIGYSYKIEMEERAQLEPALPNPAQPDPALCEKSAGNHSCHAYESLHTPQNTRMTFTKAASFAVVFLFLCYNLQNREYWQSVISIFEDQLNSFTHRQNVRERREASVLPKEFTFEVTIGFSDINTLQEFLKSLNLSLTNSSSEITSSENTTECTSTETKYQCTCQKNYAWSYNACVSYGTCDGSTTGDTCGCIKGRPKNEYCQLNLTSTALPNTTAMTTASTTVITTESMTTRTAASTIEPTTKKDPSPTQSPEQRILTFTMDLDFKDSFNDKNSKEYKDVSGAIQKKCGEVTPPCSFIDLKFRSGSTIADYTISAPSITPELVSDIKAGVFSDLSATYPVIFDSDTSINAEVFALKKVTVNCATPPPGLGFDSNLTPEWTLNGKKVQNGLLYSIGDKRLTVSGFTEVGNVNVECRQKSGILKTFRQKGVIVVKETPRITVNPVQRLLQCGVPMPLKCSVQEPYKVKFTEFGVSPAKEVTYTYQVPDNCESSDKKIICQLDSDSTINEAITLKFTTQEFLCKGDPVFGDGLFGSVAKVPCDPDKVGEITAECMENKTFGNIQENCVLKAVQDLLDQSGGLNNENLPQFLDKLKGVALNSSKDISSSSATISAIVTILGNVASKPLFFNQTLMENVLLTTDVLTGDDAKGSWQFINNNDFQNRNDSNSIVSSNSSLLLESLENISSIVQGDSFSIVTPLILFNKTVFTDSFSEDFNSSVAVDLQVPGKTPLTVITFSSLNNVLPSRYLNESDSSKTINAKIVLIRTNVKVDNISLTFDVVNDTLGDPVCAFWNFSRFDGFGGWDDEGCFFVSDENNTVRCRCNHLTSFSVLMSPSTPKDPALDFITYAGVTISIVSLIICLIIEAIVWREVMKNGTSLLRHVCIVNVALSLLIANIWFIIMAFAVETGGDNGPLCTAVTFFNHFFYLAMFFWMLDSALLLLVRTMSVFGGGLSDMALLGLGFALGYGAPLIIASITIASTAGPKEYIQGCWLNWDDSRALLAFVIPALAIVLINFIILIIVLYKIFRSRSQSAQAGDKHILFVIAKSVAVLTPLFGLTWCLGIGLLVRPDSRGIHYSFAFFNSLQGFFILVFGTLLDKKVRSDLAKTSKSIFSGTRSTSGGSSSTGIFRNWRARRGAVNGYHISASDSNNSSGNT</sequence>
<dbReference type="GO" id="GO:0007189">
    <property type="term" value="P:adenylate cyclase-activating G protein-coupled receptor signaling pathway"/>
    <property type="evidence" value="ECO:0007669"/>
    <property type="project" value="TreeGrafter"/>
</dbReference>
<feature type="transmembrane region" description="Helical" evidence="9">
    <location>
        <begin position="1169"/>
        <end position="1195"/>
    </location>
</feature>
<dbReference type="Proteomes" id="UP000283210">
    <property type="component" value="Chromosome 24"/>
</dbReference>
<keyword evidence="13" id="KW-1185">Reference proteome</keyword>
<accession>A0A3S2TUZ8</accession>
<evidence type="ECO:0000256" key="4">
    <source>
        <dbReference type="ARBA" id="ARBA00022989"/>
    </source>
</evidence>
<evidence type="ECO:0000256" key="6">
    <source>
        <dbReference type="ARBA" id="ARBA00023157"/>
    </source>
</evidence>
<dbReference type="GO" id="GO:0004930">
    <property type="term" value="F:G protein-coupled receptor activity"/>
    <property type="evidence" value="ECO:0007669"/>
    <property type="project" value="InterPro"/>
</dbReference>
<dbReference type="FunFam" id="1.20.1070.10:FF:000058">
    <property type="entry name" value="Adhesion G protein-coupled receptor F5"/>
    <property type="match status" value="1"/>
</dbReference>
<dbReference type="InterPro" id="IPR057244">
    <property type="entry name" value="GAIN_B"/>
</dbReference>
<dbReference type="EMBL" id="CM012460">
    <property type="protein sequence ID" value="RVE55892.1"/>
    <property type="molecule type" value="Genomic_DNA"/>
</dbReference>
<organism evidence="12 13">
    <name type="scientific">Oryzias javanicus</name>
    <name type="common">Javanese ricefish</name>
    <name type="synonym">Aplocheilus javanicus</name>
    <dbReference type="NCBI Taxonomy" id="123683"/>
    <lineage>
        <taxon>Eukaryota</taxon>
        <taxon>Metazoa</taxon>
        <taxon>Chordata</taxon>
        <taxon>Craniata</taxon>
        <taxon>Vertebrata</taxon>
        <taxon>Euteleostomi</taxon>
        <taxon>Actinopterygii</taxon>
        <taxon>Neopterygii</taxon>
        <taxon>Teleostei</taxon>
        <taxon>Neoteleostei</taxon>
        <taxon>Acanthomorphata</taxon>
        <taxon>Ovalentaria</taxon>
        <taxon>Atherinomorphae</taxon>
        <taxon>Beloniformes</taxon>
        <taxon>Adrianichthyidae</taxon>
        <taxon>Oryziinae</taxon>
        <taxon>Oryzias</taxon>
    </lineage>
</organism>
<dbReference type="Pfam" id="PF00002">
    <property type="entry name" value="7tm_2"/>
    <property type="match status" value="1"/>
</dbReference>
<proteinExistence type="inferred from homology"/>
<dbReference type="GO" id="GO:0016020">
    <property type="term" value="C:membrane"/>
    <property type="evidence" value="ECO:0007669"/>
    <property type="project" value="UniProtKB-SubCell"/>
</dbReference>
<feature type="transmembrane region" description="Helical" evidence="9">
    <location>
        <begin position="1364"/>
        <end position="1387"/>
    </location>
</feature>
<evidence type="ECO:0000256" key="7">
    <source>
        <dbReference type="ARBA" id="ARBA00023180"/>
    </source>
</evidence>
<dbReference type="InterPro" id="IPR057400">
    <property type="entry name" value="ADGRF3/5_N"/>
</dbReference>
<dbReference type="InterPro" id="IPR046338">
    <property type="entry name" value="GAIN_dom_sf"/>
</dbReference>
<dbReference type="Pfam" id="PF01825">
    <property type="entry name" value="GPS"/>
    <property type="match status" value="1"/>
</dbReference>
<dbReference type="InterPro" id="IPR000832">
    <property type="entry name" value="GPCR_2_secretin-like"/>
</dbReference>
<comment type="similarity">
    <text evidence="2">Belongs to the G-protein coupled receptor 2 family. Adhesion G-protein coupled receptor (ADGR) subfamily.</text>
</comment>
<evidence type="ECO:0000313" key="12">
    <source>
        <dbReference type="EMBL" id="RVE55892.1"/>
    </source>
</evidence>
<evidence type="ECO:0008006" key="14">
    <source>
        <dbReference type="Google" id="ProtNLM"/>
    </source>
</evidence>
<keyword evidence="5 9" id="KW-0472">Membrane</keyword>
<dbReference type="GO" id="GO:0007166">
    <property type="term" value="P:cell surface receptor signaling pathway"/>
    <property type="evidence" value="ECO:0007669"/>
    <property type="project" value="InterPro"/>
</dbReference>
<evidence type="ECO:0000259" key="10">
    <source>
        <dbReference type="PROSITE" id="PS50221"/>
    </source>
</evidence>
<dbReference type="OrthoDB" id="10040049at2759"/>
<comment type="subcellular location">
    <subcellularLocation>
        <location evidence="1">Membrane</location>
        <topology evidence="1">Multi-pass membrane protein</topology>
    </subcellularLocation>
</comment>
<dbReference type="InterPro" id="IPR051587">
    <property type="entry name" value="Adhesion_GPCR"/>
</dbReference>
<dbReference type="Gene3D" id="1.20.1070.10">
    <property type="entry name" value="Rhodopsin 7-helix transmembrane proteins"/>
    <property type="match status" value="1"/>
</dbReference>
<feature type="transmembrane region" description="Helical" evidence="9">
    <location>
        <begin position="1334"/>
        <end position="1358"/>
    </location>
</feature>
<keyword evidence="4 9" id="KW-1133">Transmembrane helix</keyword>
<keyword evidence="6" id="KW-1015">Disulfide bond</keyword>
<evidence type="ECO:0000256" key="2">
    <source>
        <dbReference type="ARBA" id="ARBA00007343"/>
    </source>
</evidence>
<dbReference type="PROSITE" id="PS50261">
    <property type="entry name" value="G_PROTEIN_RECEP_F2_4"/>
    <property type="match status" value="1"/>
</dbReference>
<evidence type="ECO:0000256" key="5">
    <source>
        <dbReference type="ARBA" id="ARBA00023136"/>
    </source>
</evidence>
<reference evidence="12 13" key="1">
    <citation type="submission" date="2018-11" db="EMBL/GenBank/DDBJ databases">
        <authorList>
            <person name="Lopez-Roques C."/>
            <person name="Donnadieu C."/>
            <person name="Bouchez O."/>
            <person name="Klopp C."/>
            <person name="Cabau C."/>
            <person name="Zahm M."/>
        </authorList>
    </citation>
    <scope>NUCLEOTIDE SEQUENCE [LARGE SCALE GENOMIC DNA]</scope>
    <source>
        <strain evidence="12">RS831</strain>
        <tissue evidence="12">Whole body</tissue>
    </source>
</reference>
<dbReference type="InterPro" id="IPR000203">
    <property type="entry name" value="GPS"/>
</dbReference>
<evidence type="ECO:0000313" key="13">
    <source>
        <dbReference type="Proteomes" id="UP000283210"/>
    </source>
</evidence>
<dbReference type="PANTHER" id="PTHR45813:SF4">
    <property type="entry name" value="ADHESION G PROTEIN-COUPLED RECEPTOR F5"/>
    <property type="match status" value="1"/>
</dbReference>
<dbReference type="PANTHER" id="PTHR45813">
    <property type="entry name" value="IG-LIKE DOMAIN-CONTAINING PROTEIN"/>
    <property type="match status" value="1"/>
</dbReference>
<feature type="transmembrane region" description="Helical" evidence="9">
    <location>
        <begin position="1135"/>
        <end position="1157"/>
    </location>
</feature>
<evidence type="ECO:0000256" key="3">
    <source>
        <dbReference type="ARBA" id="ARBA00022692"/>
    </source>
</evidence>